<keyword evidence="1" id="KW-0813">Transport</keyword>
<proteinExistence type="predicted"/>
<gene>
    <name evidence="4" type="ORF">SADUNF_Sadunf08G0012100</name>
</gene>
<reference evidence="4 5" key="1">
    <citation type="submission" date="2020-10" db="EMBL/GenBank/DDBJ databases">
        <title>Plant Genome Project.</title>
        <authorList>
            <person name="Zhang R.-G."/>
        </authorList>
    </citation>
    <scope>NUCLEOTIDE SEQUENCE [LARGE SCALE GENOMIC DNA]</scope>
    <source>
        <strain evidence="4">FAFU-HL-1</strain>
        <tissue evidence="4">Leaf</tissue>
    </source>
</reference>
<dbReference type="PANTHER" id="PTHR46739">
    <property type="entry name" value="AQUAPORIN SIP1-1"/>
    <property type="match status" value="1"/>
</dbReference>
<organism evidence="4 5">
    <name type="scientific">Salix dunnii</name>
    <dbReference type="NCBI Taxonomy" id="1413687"/>
    <lineage>
        <taxon>Eukaryota</taxon>
        <taxon>Viridiplantae</taxon>
        <taxon>Streptophyta</taxon>
        <taxon>Embryophyta</taxon>
        <taxon>Tracheophyta</taxon>
        <taxon>Spermatophyta</taxon>
        <taxon>Magnoliopsida</taxon>
        <taxon>eudicotyledons</taxon>
        <taxon>Gunneridae</taxon>
        <taxon>Pentapetalae</taxon>
        <taxon>rosids</taxon>
        <taxon>fabids</taxon>
        <taxon>Malpighiales</taxon>
        <taxon>Salicaceae</taxon>
        <taxon>Saliceae</taxon>
        <taxon>Salix</taxon>
    </lineage>
</organism>
<keyword evidence="3" id="KW-1133">Transmembrane helix</keyword>
<comment type="caution">
    <text evidence="4">The sequence shown here is derived from an EMBL/GenBank/DDBJ whole genome shotgun (WGS) entry which is preliminary data.</text>
</comment>
<dbReference type="AlphaFoldDB" id="A0A835MT13"/>
<evidence type="ECO:0000313" key="4">
    <source>
        <dbReference type="EMBL" id="KAF9676535.1"/>
    </source>
</evidence>
<dbReference type="PANTHER" id="PTHR46739:SF2">
    <property type="entry name" value="MAJOR INTRINSIC PROTEIN (MIP) FAMILY TRANSPORTER"/>
    <property type="match status" value="1"/>
</dbReference>
<keyword evidence="3" id="KW-0472">Membrane</keyword>
<sequence length="114" mass="12719">MRKRWEQSRESYLDMQAGVLSSIIATYVSVEAMSMALCFSVQAAGRVMGAMTVTRVMPKQYKYVLRGGSSLKVDLHTGAIVEGVLIFFICLALHIVSVRDCEGETLKVCKMKHR</sequence>
<evidence type="ECO:0000256" key="3">
    <source>
        <dbReference type="SAM" id="Phobius"/>
    </source>
</evidence>
<evidence type="ECO:0000256" key="1">
    <source>
        <dbReference type="ARBA" id="ARBA00022448"/>
    </source>
</evidence>
<evidence type="ECO:0000313" key="5">
    <source>
        <dbReference type="Proteomes" id="UP000657918"/>
    </source>
</evidence>
<dbReference type="OrthoDB" id="1746625at2759"/>
<evidence type="ECO:0000256" key="2">
    <source>
        <dbReference type="ARBA" id="ARBA00022737"/>
    </source>
</evidence>
<dbReference type="InterPro" id="IPR044222">
    <property type="entry name" value="SIP1-1/2-like"/>
</dbReference>
<accession>A0A835MT13</accession>
<keyword evidence="2" id="KW-0677">Repeat</keyword>
<feature type="transmembrane region" description="Helical" evidence="3">
    <location>
        <begin position="75"/>
        <end position="96"/>
    </location>
</feature>
<dbReference type="Proteomes" id="UP000657918">
    <property type="component" value="Chromosome 8"/>
</dbReference>
<keyword evidence="5" id="KW-1185">Reference proteome</keyword>
<keyword evidence="3" id="KW-0812">Transmembrane</keyword>
<protein>
    <submittedName>
        <fullName evidence="4">Uncharacterized protein</fullName>
    </submittedName>
</protein>
<name>A0A835MT13_9ROSI</name>
<dbReference type="EMBL" id="JADGMS010000008">
    <property type="protein sequence ID" value="KAF9676535.1"/>
    <property type="molecule type" value="Genomic_DNA"/>
</dbReference>
<dbReference type="GO" id="GO:0015250">
    <property type="term" value="F:water channel activity"/>
    <property type="evidence" value="ECO:0007669"/>
    <property type="project" value="InterPro"/>
</dbReference>